<proteinExistence type="predicted"/>
<evidence type="ECO:0000256" key="2">
    <source>
        <dbReference type="ARBA" id="ARBA00023125"/>
    </source>
</evidence>
<keyword evidence="6" id="KW-1185">Reference proteome</keyword>
<dbReference type="PANTHER" id="PTHR42756">
    <property type="entry name" value="TRANSCRIPTIONAL REGULATOR, MARR"/>
    <property type="match status" value="1"/>
</dbReference>
<organism evidence="5 6">
    <name type="scientific">Maribacter cobaltidurans</name>
    <dbReference type="NCBI Taxonomy" id="1178778"/>
    <lineage>
        <taxon>Bacteria</taxon>
        <taxon>Pseudomonadati</taxon>
        <taxon>Bacteroidota</taxon>
        <taxon>Flavobacteriia</taxon>
        <taxon>Flavobacteriales</taxon>
        <taxon>Flavobacteriaceae</taxon>
        <taxon>Maribacter</taxon>
    </lineage>
</organism>
<reference evidence="5 6" key="1">
    <citation type="submission" date="2024-01" db="EMBL/GenBank/DDBJ databases">
        <title>Maribacter spp. originated from different algae showed divergent polysaccharides utilization ability.</title>
        <authorList>
            <person name="Wang H."/>
            <person name="Wu Y."/>
        </authorList>
    </citation>
    <scope>NUCLEOTIDE SEQUENCE [LARGE SCALE GENOMIC DNA]</scope>
    <source>
        <strain evidence="5 6">PR1</strain>
    </source>
</reference>
<dbReference type="PROSITE" id="PS50995">
    <property type="entry name" value="HTH_MARR_2"/>
    <property type="match status" value="1"/>
</dbReference>
<accession>A0ABU7IZC8</accession>
<evidence type="ECO:0000313" key="5">
    <source>
        <dbReference type="EMBL" id="MEE1977851.1"/>
    </source>
</evidence>
<dbReference type="Gene3D" id="1.10.10.10">
    <property type="entry name" value="Winged helix-like DNA-binding domain superfamily/Winged helix DNA-binding domain"/>
    <property type="match status" value="1"/>
</dbReference>
<dbReference type="EMBL" id="JAZDDG010000008">
    <property type="protein sequence ID" value="MEE1977851.1"/>
    <property type="molecule type" value="Genomic_DNA"/>
</dbReference>
<evidence type="ECO:0000313" key="6">
    <source>
        <dbReference type="Proteomes" id="UP001356308"/>
    </source>
</evidence>
<dbReference type="Pfam" id="PF12802">
    <property type="entry name" value="MarR_2"/>
    <property type="match status" value="1"/>
</dbReference>
<dbReference type="PANTHER" id="PTHR42756:SF1">
    <property type="entry name" value="TRANSCRIPTIONAL REPRESSOR OF EMRAB OPERON"/>
    <property type="match status" value="1"/>
</dbReference>
<dbReference type="RefSeq" id="WP_272652532.1">
    <property type="nucleotide sequence ID" value="NZ_JAZDDG010000008.1"/>
</dbReference>
<evidence type="ECO:0000256" key="3">
    <source>
        <dbReference type="ARBA" id="ARBA00023163"/>
    </source>
</evidence>
<comment type="caution">
    <text evidence="5">The sequence shown here is derived from an EMBL/GenBank/DDBJ whole genome shotgun (WGS) entry which is preliminary data.</text>
</comment>
<protein>
    <submittedName>
        <fullName evidence="5">MarR family winged helix-turn-helix transcriptional regulator</fullName>
    </submittedName>
</protein>
<sequence length="213" mass="24456">MPAGQISAGFFMMDSSVFNPDQHQMDISRKIVAGLQRISEVFKVLLWEKAKMVGLSPIQIQILIFIAFHKSERCNVSLLAKEFNVTKPTVSDAIKVLDKKEMILKDFSSSDSRSYNIHLSTLGKKIVAETNDFADPLKRLIDDFNITELEIVFKTLSELIYKLNRNGILTVQRTCYGCTFYQKSKRKDYCNLLEKELVTQDIRLDCPEFEAKK</sequence>
<keyword evidence="2" id="KW-0238">DNA-binding</keyword>
<dbReference type="InterPro" id="IPR000835">
    <property type="entry name" value="HTH_MarR-typ"/>
</dbReference>
<evidence type="ECO:0000259" key="4">
    <source>
        <dbReference type="PROSITE" id="PS50995"/>
    </source>
</evidence>
<dbReference type="SMART" id="SM00347">
    <property type="entry name" value="HTH_MARR"/>
    <property type="match status" value="1"/>
</dbReference>
<dbReference type="Proteomes" id="UP001356308">
    <property type="component" value="Unassembled WGS sequence"/>
</dbReference>
<feature type="domain" description="HTH marR-type" evidence="4">
    <location>
        <begin position="28"/>
        <end position="161"/>
    </location>
</feature>
<name>A0ABU7IZC8_9FLAO</name>
<keyword evidence="1" id="KW-0805">Transcription regulation</keyword>
<evidence type="ECO:0000256" key="1">
    <source>
        <dbReference type="ARBA" id="ARBA00023015"/>
    </source>
</evidence>
<dbReference type="InterPro" id="IPR036388">
    <property type="entry name" value="WH-like_DNA-bd_sf"/>
</dbReference>
<dbReference type="InterPro" id="IPR036390">
    <property type="entry name" value="WH_DNA-bd_sf"/>
</dbReference>
<gene>
    <name evidence="5" type="ORF">V1I91_17360</name>
</gene>
<dbReference type="SUPFAM" id="SSF46785">
    <property type="entry name" value="Winged helix' DNA-binding domain"/>
    <property type="match status" value="1"/>
</dbReference>
<keyword evidence="3" id="KW-0804">Transcription</keyword>